<proteinExistence type="predicted"/>
<evidence type="ECO:0000313" key="1">
    <source>
        <dbReference type="EMBL" id="PSK06118.1"/>
    </source>
</evidence>
<reference evidence="1 2" key="1">
    <citation type="submission" date="2018-03" db="EMBL/GenBank/DDBJ databases">
        <title>Brevisbacillus phylogenomics.</title>
        <authorList>
            <person name="Dunlap C."/>
        </authorList>
    </citation>
    <scope>NUCLEOTIDE SEQUENCE [LARGE SCALE GENOMIC DNA]</scope>
    <source>
        <strain evidence="1 2">NRRL B-41110</strain>
    </source>
</reference>
<organism evidence="1 2">
    <name type="scientific">Brevibacillus porteri</name>
    <dbReference type="NCBI Taxonomy" id="2126350"/>
    <lineage>
        <taxon>Bacteria</taxon>
        <taxon>Bacillati</taxon>
        <taxon>Bacillota</taxon>
        <taxon>Bacilli</taxon>
        <taxon>Bacillales</taxon>
        <taxon>Paenibacillaceae</taxon>
        <taxon>Brevibacillus</taxon>
    </lineage>
</organism>
<evidence type="ECO:0000313" key="2">
    <source>
        <dbReference type="Proteomes" id="UP000241645"/>
    </source>
</evidence>
<dbReference type="EMBL" id="PXZO01000052">
    <property type="protein sequence ID" value="PSK06118.1"/>
    <property type="molecule type" value="Genomic_DNA"/>
</dbReference>
<name>A0ABX5FIW7_9BACL</name>
<protein>
    <submittedName>
        <fullName evidence="1">Uncharacterized protein</fullName>
    </submittedName>
</protein>
<sequence length="148" mass="17145">MSALIYKKRFFHPNHLKTAISNYTHIGYIATRPGAVQHANKGYGLFGKIRPGTLQDFESWQEVARLARQISREGKNMYRSVISFQTEIALELGLTDFPDWQQYIEQHIATIAAQNQIKIENVCWAAAFHNEKNHPHLMWCFGINRKQS</sequence>
<keyword evidence="2" id="KW-1185">Reference proteome</keyword>
<dbReference type="Proteomes" id="UP000241645">
    <property type="component" value="Unassembled WGS sequence"/>
</dbReference>
<gene>
    <name evidence="1" type="ORF">C7R92_24090</name>
</gene>
<accession>A0ABX5FIW7</accession>
<dbReference type="RefSeq" id="WP_106835920.1">
    <property type="nucleotide sequence ID" value="NZ_JARMEW010000024.1"/>
</dbReference>
<dbReference type="GeneID" id="95753175"/>
<comment type="caution">
    <text evidence="1">The sequence shown here is derived from an EMBL/GenBank/DDBJ whole genome shotgun (WGS) entry which is preliminary data.</text>
</comment>